<sequence length="220" mass="25278">MNYGIKLLVRGDYALFTRPELKVERVSYDVMTPSAARAIVEAIYWKPAIRWIIDSILVLNPVKFDNLRRNEVKSKIAEQSISAAMKTNSAICLYADDSDIRQQRAATLLRDVAYIIEAHFEYVPGMGDENDGKHLEIFNRRLENGQCFAQPYLGTREFSCSFEPVKEKYTSQLEGERDLGIMLFDLDFSDKKNPQPLFFRAKMSDGLMLVPHPDSEEVLR</sequence>
<dbReference type="AlphaFoldDB" id="E1R0V4"/>
<dbReference type="InterPro" id="IPR010155">
    <property type="entry name" value="CRISPR-assoc_prot_Cas5d"/>
</dbReference>
<comment type="similarity">
    <text evidence="2">Belongs to the CRISPR-associated protein Cas5 family. Subtype I-C/Dvulg subfamily.</text>
</comment>
<dbReference type="GO" id="GO:0051607">
    <property type="term" value="P:defense response to virus"/>
    <property type="evidence" value="ECO:0007669"/>
    <property type="project" value="UniProtKB-UniRule"/>
</dbReference>
<dbReference type="NCBIfam" id="TIGR02593">
    <property type="entry name" value="CRISPR_cas5"/>
    <property type="match status" value="1"/>
</dbReference>
<gene>
    <name evidence="3" type="ordered locus">Spirs_1070</name>
</gene>
<keyword evidence="2" id="KW-0255">Endonuclease</keyword>
<dbReference type="InterPro" id="IPR021124">
    <property type="entry name" value="CRISPR-assoc_prot_Cas5"/>
</dbReference>
<evidence type="ECO:0000313" key="4">
    <source>
        <dbReference type="Proteomes" id="UP000002318"/>
    </source>
</evidence>
<keyword evidence="2" id="KW-0694">RNA-binding</keyword>
<comment type="function">
    <text evidence="2">CRISPR (clustered regularly interspaced short palindromic repeat) is an adaptive immune system that provides protection against mobile genetic elements (viruses, transposable elements and conjugative plasmids). CRISPR clusters contain spacers, sequences complementary to antecedent mobile elements, and target invading nucleic acids. CRISPR clusters are transcribed and processed into CRISPR RNA (crRNA).</text>
</comment>
<dbReference type="KEGG" id="ssm:Spirs_1070"/>
<dbReference type="GO" id="GO:0043571">
    <property type="term" value="P:maintenance of CRISPR repeat elements"/>
    <property type="evidence" value="ECO:0007669"/>
    <property type="project" value="UniProtKB-UniRule"/>
</dbReference>
<protein>
    <recommendedName>
        <fullName evidence="2">pre-crRNA processing endonuclease</fullName>
        <ecNumber evidence="2">3.1.-.-</ecNumber>
    </recommendedName>
</protein>
<dbReference type="HOGENOM" id="CLU_086014_0_0_12"/>
<keyword evidence="2" id="KW-0378">Hydrolase</keyword>
<evidence type="ECO:0000313" key="3">
    <source>
        <dbReference type="EMBL" id="ADK80203.1"/>
    </source>
</evidence>
<evidence type="ECO:0000256" key="2">
    <source>
        <dbReference type="PIRNR" id="PIRNR029950"/>
    </source>
</evidence>
<proteinExistence type="inferred from homology"/>
<keyword evidence="2" id="KW-0540">Nuclease</keyword>
<dbReference type="NCBIfam" id="TIGR01876">
    <property type="entry name" value="cas_Cas5d"/>
    <property type="match status" value="1"/>
</dbReference>
<dbReference type="Pfam" id="PF09704">
    <property type="entry name" value="Cas_Cas5d"/>
    <property type="match status" value="1"/>
</dbReference>
<dbReference type="CDD" id="cd09752">
    <property type="entry name" value="Cas5_I-C"/>
    <property type="match status" value="1"/>
</dbReference>
<organism evidence="3 4">
    <name type="scientific">Sediminispirochaeta smaragdinae (strain DSM 11293 / JCM 15392 / SEBR 4228)</name>
    <name type="common">Spirochaeta smaragdinae</name>
    <dbReference type="NCBI Taxonomy" id="573413"/>
    <lineage>
        <taxon>Bacteria</taxon>
        <taxon>Pseudomonadati</taxon>
        <taxon>Spirochaetota</taxon>
        <taxon>Spirochaetia</taxon>
        <taxon>Spirochaetales</taxon>
        <taxon>Spirochaetaceae</taxon>
        <taxon>Sediminispirochaeta</taxon>
    </lineage>
</organism>
<dbReference type="GO" id="GO:0004519">
    <property type="term" value="F:endonuclease activity"/>
    <property type="evidence" value="ECO:0007669"/>
    <property type="project" value="UniProtKB-UniRule"/>
</dbReference>
<dbReference type="EC" id="3.1.-.-" evidence="2"/>
<reference evidence="3 4" key="1">
    <citation type="journal article" date="2010" name="Stand. Genomic Sci.">
        <title>Complete genome sequence of Spirochaeta smaragdinae type strain (SEBR 4228).</title>
        <authorList>
            <person name="Mavromatis K."/>
            <person name="Yasawong M."/>
            <person name="Chertkov O."/>
            <person name="Lapidus A."/>
            <person name="Lucas S."/>
            <person name="Nolan M."/>
            <person name="Del Rio T.G."/>
            <person name="Tice H."/>
            <person name="Cheng J.F."/>
            <person name="Pitluck S."/>
            <person name="Liolios K."/>
            <person name="Ivanova N."/>
            <person name="Tapia R."/>
            <person name="Han C."/>
            <person name="Bruce D."/>
            <person name="Goodwin L."/>
            <person name="Pati A."/>
            <person name="Chen A."/>
            <person name="Palaniappan K."/>
            <person name="Land M."/>
            <person name="Hauser L."/>
            <person name="Chang Y.J."/>
            <person name="Jeffries C.D."/>
            <person name="Detter J.C."/>
            <person name="Rohde M."/>
            <person name="Brambilla E."/>
            <person name="Spring S."/>
            <person name="Goker M."/>
            <person name="Sikorski J."/>
            <person name="Woyke T."/>
            <person name="Bristow J."/>
            <person name="Eisen J.A."/>
            <person name="Markowitz V."/>
            <person name="Hugenholtz P."/>
            <person name="Klenk H.P."/>
            <person name="Kyrpides N.C."/>
        </authorList>
    </citation>
    <scope>NUCLEOTIDE SEQUENCE [LARGE SCALE GENOMIC DNA]</scope>
    <source>
        <strain evidence="4">DSM 11293 / JCM 15392 / SEBR 4228</strain>
    </source>
</reference>
<dbReference type="Proteomes" id="UP000002318">
    <property type="component" value="Chromosome"/>
</dbReference>
<evidence type="ECO:0000256" key="1">
    <source>
        <dbReference type="ARBA" id="ARBA00023118"/>
    </source>
</evidence>
<dbReference type="eggNOG" id="ENOG502Z82V">
    <property type="taxonomic scope" value="Bacteria"/>
</dbReference>
<dbReference type="STRING" id="573413.Spirs_1070"/>
<dbReference type="InterPro" id="IPR013422">
    <property type="entry name" value="CRISPR-assoc_prot_Cas5_N"/>
</dbReference>
<dbReference type="Gene3D" id="3.30.70.2660">
    <property type="match status" value="1"/>
</dbReference>
<dbReference type="EMBL" id="CP002116">
    <property type="protein sequence ID" value="ADK80203.1"/>
    <property type="molecule type" value="Genomic_DNA"/>
</dbReference>
<name>E1R0V4_SEDSS</name>
<keyword evidence="4" id="KW-1185">Reference proteome</keyword>
<dbReference type="PIRSF" id="PIRSF029950">
    <property type="entry name" value="Cas_CT1134"/>
    <property type="match status" value="1"/>
</dbReference>
<dbReference type="RefSeq" id="WP_013253667.1">
    <property type="nucleotide sequence ID" value="NC_014364.1"/>
</dbReference>
<dbReference type="GO" id="GO:0016787">
    <property type="term" value="F:hydrolase activity"/>
    <property type="evidence" value="ECO:0007669"/>
    <property type="project" value="UniProtKB-KW"/>
</dbReference>
<keyword evidence="1 2" id="KW-0051">Antiviral defense</keyword>
<dbReference type="GO" id="GO:0003723">
    <property type="term" value="F:RNA binding"/>
    <property type="evidence" value="ECO:0007669"/>
    <property type="project" value="UniProtKB-UniRule"/>
</dbReference>
<dbReference type="OrthoDB" id="5621871at2"/>
<accession>E1R0V4</accession>